<sequence>MGRRTRLSGSTSREEVVIRATFVKMKPTLASILSKTHIHRSMFRVVVTLYLRSRIIKRNKIMIEETKGYTLSVDTYKKAKALKMKDPRYYIYASLRGSGMSVRDSWSIAFQGEGLNWEKSFLENEMNLLEAQESVQMRIAEVQGKKAKNENSDELTQEELIKATSKEEILRNLVIAQRKQKFGSPEWQKTTAMIADYSKIKQDEIDTENNVVHYYIPLSMPRCCEDCIIFKNGQADFQKRKK</sequence>
<dbReference type="EMBL" id="BK032803">
    <property type="protein sequence ID" value="DAF61144.1"/>
    <property type="molecule type" value="Genomic_DNA"/>
</dbReference>
<accession>A0A8S5TDD4</accession>
<reference evidence="1" key="1">
    <citation type="journal article" date="2021" name="Proc. Natl. Acad. Sci. U.S.A.">
        <title>A Catalog of Tens of Thousands of Viruses from Human Metagenomes Reveals Hidden Associations with Chronic Diseases.</title>
        <authorList>
            <person name="Tisza M.J."/>
            <person name="Buck C.B."/>
        </authorList>
    </citation>
    <scope>NUCLEOTIDE SEQUENCE</scope>
    <source>
        <strain evidence="1">CtK5o5</strain>
    </source>
</reference>
<proteinExistence type="predicted"/>
<protein>
    <submittedName>
        <fullName evidence="1">Uncharacterized protein</fullName>
    </submittedName>
</protein>
<evidence type="ECO:0000313" key="1">
    <source>
        <dbReference type="EMBL" id="DAF61144.1"/>
    </source>
</evidence>
<organism evidence="1">
    <name type="scientific">Myoviridae sp. ctK5o5</name>
    <dbReference type="NCBI Taxonomy" id="2827674"/>
    <lineage>
        <taxon>Viruses</taxon>
        <taxon>Duplodnaviria</taxon>
        <taxon>Heunggongvirae</taxon>
        <taxon>Uroviricota</taxon>
        <taxon>Caudoviricetes</taxon>
    </lineage>
</organism>
<name>A0A8S5TDD4_9CAUD</name>